<dbReference type="RefSeq" id="XP_064701534.1">
    <property type="nucleotide sequence ID" value="XM_064852260.1"/>
</dbReference>
<feature type="compositionally biased region" description="Polar residues" evidence="1">
    <location>
        <begin position="117"/>
        <end position="136"/>
    </location>
</feature>
<gene>
    <name evidence="2" type="ORF">LTR84_008715</name>
</gene>
<reference evidence="2 3" key="1">
    <citation type="submission" date="2023-08" db="EMBL/GenBank/DDBJ databases">
        <title>Black Yeasts Isolated from many extreme environments.</title>
        <authorList>
            <person name="Coleine C."/>
            <person name="Stajich J.E."/>
            <person name="Selbmann L."/>
        </authorList>
    </citation>
    <scope>NUCLEOTIDE SEQUENCE [LARGE SCALE GENOMIC DNA]</scope>
    <source>
        <strain evidence="2 3">CCFEE 5792</strain>
    </source>
</reference>
<evidence type="ECO:0000256" key="1">
    <source>
        <dbReference type="SAM" id="MobiDB-lite"/>
    </source>
</evidence>
<evidence type="ECO:0000313" key="3">
    <source>
        <dbReference type="Proteomes" id="UP001358417"/>
    </source>
</evidence>
<dbReference type="GeneID" id="89976878"/>
<name>A0AAV9MZW3_9EURO</name>
<evidence type="ECO:0008006" key="4">
    <source>
        <dbReference type="Google" id="ProtNLM"/>
    </source>
</evidence>
<proteinExistence type="predicted"/>
<sequence length="595" mass="65723">MPYSKAKLQHTLRIFRKLKDDGPAWLPSNEQRHLRDDYNFRQISSSRAVKHVSLFLEENSSSDDLDEYNPSLTKRKRRLARAIASERLPKKAKRQVQTSTGSSQAESTGPGPDTGCVFSTPSSHGDNKKLQNVSKPNTSRFYLDKLDEEAAKIDNQGGRRLRNDKFILDKDKSAANKKCMACTLSKSRCVRKKNNENCCTRCATEQIECIKVDQAVKQLVQPVAQDSDGEVIRETIELPIPDAQASTSTIPNGPLPSARASDSLLSRRGPTPIQTSSSVFPAPLPTPLPTPFHVSPSFKPHQPPTPSQVIRNHAASLRSPPTSYQAGNFSFGSALGNSRESAILLDCSPSPDVSPASSPLPHENLAGRQMTIVTTWAHPINFNHKPTPTDPCHFCSDFRYGIFGYGELEVGVIKYRDSPSYEELGNGHRSTHDGPTKMCIKCTLSRIYISSCKVHSIIQYARRAKDLEEQYGAQLASADWVPEFPTLKAGVLRTCSLCHAPAYFRCNADQCRDKVGRVLTGLRGKGVGCGLMLCDRCAPQVQKDGILKRASIDDLDGFDPRRKQRADVDFLFPGSLLHEAFREITSTSASRKNVA</sequence>
<protein>
    <recommendedName>
        <fullName evidence="4">Zn(2)-C6 fungal-type domain-containing protein</fullName>
    </recommendedName>
</protein>
<dbReference type="EMBL" id="JAVRRD010000033">
    <property type="protein sequence ID" value="KAK5045929.1"/>
    <property type="molecule type" value="Genomic_DNA"/>
</dbReference>
<accession>A0AAV9MZW3</accession>
<organism evidence="2 3">
    <name type="scientific">Exophiala bonariae</name>
    <dbReference type="NCBI Taxonomy" id="1690606"/>
    <lineage>
        <taxon>Eukaryota</taxon>
        <taxon>Fungi</taxon>
        <taxon>Dikarya</taxon>
        <taxon>Ascomycota</taxon>
        <taxon>Pezizomycotina</taxon>
        <taxon>Eurotiomycetes</taxon>
        <taxon>Chaetothyriomycetidae</taxon>
        <taxon>Chaetothyriales</taxon>
        <taxon>Herpotrichiellaceae</taxon>
        <taxon>Exophiala</taxon>
    </lineage>
</organism>
<feature type="region of interest" description="Disordered" evidence="1">
    <location>
        <begin position="242"/>
        <end position="284"/>
    </location>
</feature>
<feature type="region of interest" description="Disordered" evidence="1">
    <location>
        <begin position="84"/>
        <end position="136"/>
    </location>
</feature>
<evidence type="ECO:0000313" key="2">
    <source>
        <dbReference type="EMBL" id="KAK5045929.1"/>
    </source>
</evidence>
<comment type="caution">
    <text evidence="2">The sequence shown here is derived from an EMBL/GenBank/DDBJ whole genome shotgun (WGS) entry which is preliminary data.</text>
</comment>
<dbReference type="AlphaFoldDB" id="A0AAV9MZW3"/>
<feature type="compositionally biased region" description="Polar residues" evidence="1">
    <location>
        <begin position="95"/>
        <end position="107"/>
    </location>
</feature>
<dbReference type="Proteomes" id="UP001358417">
    <property type="component" value="Unassembled WGS sequence"/>
</dbReference>
<keyword evidence="3" id="KW-1185">Reference proteome</keyword>
<feature type="compositionally biased region" description="Low complexity" evidence="1">
    <location>
        <begin position="255"/>
        <end position="268"/>
    </location>
</feature>